<organism evidence="4">
    <name type="scientific">Culex tarsalis</name>
    <name type="common">Encephalitis mosquito</name>
    <dbReference type="NCBI Taxonomy" id="7177"/>
    <lineage>
        <taxon>Eukaryota</taxon>
        <taxon>Metazoa</taxon>
        <taxon>Ecdysozoa</taxon>
        <taxon>Arthropoda</taxon>
        <taxon>Hexapoda</taxon>
        <taxon>Insecta</taxon>
        <taxon>Pterygota</taxon>
        <taxon>Neoptera</taxon>
        <taxon>Endopterygota</taxon>
        <taxon>Diptera</taxon>
        <taxon>Nematocera</taxon>
        <taxon>Culicoidea</taxon>
        <taxon>Culicidae</taxon>
        <taxon>Culicinae</taxon>
        <taxon>Culicini</taxon>
        <taxon>Culex</taxon>
        <taxon>Culex</taxon>
    </lineage>
</organism>
<proteinExistence type="inferred from homology"/>
<feature type="region of interest" description="Disordered" evidence="3">
    <location>
        <begin position="925"/>
        <end position="992"/>
    </location>
</feature>
<feature type="region of interest" description="Disordered" evidence="3">
    <location>
        <begin position="1"/>
        <end position="92"/>
    </location>
</feature>
<feature type="region of interest" description="Disordered" evidence="3">
    <location>
        <begin position="341"/>
        <end position="376"/>
    </location>
</feature>
<dbReference type="PANTHER" id="PTHR12353">
    <property type="entry name" value="DISKS LARGE-ASSOCIATED PROTEIN DAP SAP90/PSD-95-ASSOCIATED PROTEIN"/>
    <property type="match status" value="1"/>
</dbReference>
<feature type="region of interest" description="Disordered" evidence="3">
    <location>
        <begin position="584"/>
        <end position="611"/>
    </location>
</feature>
<dbReference type="Pfam" id="PF03359">
    <property type="entry name" value="GKAP"/>
    <property type="match status" value="1"/>
</dbReference>
<feature type="compositionally biased region" description="Basic residues" evidence="3">
    <location>
        <begin position="975"/>
        <end position="992"/>
    </location>
</feature>
<feature type="coiled-coil region" evidence="2">
    <location>
        <begin position="624"/>
        <end position="651"/>
    </location>
</feature>
<dbReference type="GO" id="GO:0023052">
    <property type="term" value="P:signaling"/>
    <property type="evidence" value="ECO:0007669"/>
    <property type="project" value="InterPro"/>
</dbReference>
<name>A0A1Q3EZK9_CULTA</name>
<feature type="compositionally biased region" description="Basic and acidic residues" evidence="3">
    <location>
        <begin position="28"/>
        <end position="39"/>
    </location>
</feature>
<evidence type="ECO:0000313" key="4">
    <source>
        <dbReference type="EMBL" id="JAV20740.1"/>
    </source>
</evidence>
<feature type="region of interest" description="Disordered" evidence="3">
    <location>
        <begin position="241"/>
        <end position="261"/>
    </location>
</feature>
<comment type="similarity">
    <text evidence="1">Belongs to the SAPAP family.</text>
</comment>
<dbReference type="InterPro" id="IPR005026">
    <property type="entry name" value="SAPAP"/>
</dbReference>
<protein>
    <submittedName>
        <fullName evidence="4">Putative guanylate-kinase-associated protein</fullName>
    </submittedName>
</protein>
<keyword evidence="2" id="KW-0175">Coiled coil</keyword>
<dbReference type="PANTHER" id="PTHR12353:SF1">
    <property type="entry name" value="DISKS LARGE-ASSOCIATED PROTEIN 5"/>
    <property type="match status" value="1"/>
</dbReference>
<evidence type="ECO:0000256" key="1">
    <source>
        <dbReference type="ARBA" id="ARBA00008839"/>
    </source>
</evidence>
<sequence length="992" mass="111699">MEYRAFYKNASRGQSGRLKDSNSQAVRSKRESSRQDLHFTNRNLNTSDLEDDNENADDAPLFRKTPRIKIHPPSEGKKRRRSHREDEEDKENVMRTKYEERLARLRKYKEEKAKAKLNSAKKPKPFVSVVPKNNLVDREYEKNLFKKSEQELKKMAEKRKLITPAAKHVTPRVDTRRREPLGNAEQDRARRNILNVKTPASVKLAQPKVDTWRRGATPSNEVKLQKINSATVTKSRTATKMTTTTTKGAGRNKLPTVAAPTSATTKTAAAAASSKKGGTAKIIAGATGFTTYQKVRSGQKSTQFNFKFINDGQMVTSTNRKKKSLEKLFRANAPQHLQITHFSPKAHPPAQGGEDDDDDDDIFAGISPIDVDTPTPKKQVLDTEQLAIVKREIRRRSMVFKVEDVKQEVVVKAEDEWEPQVITISDDSDCGPQMSGSFTVKEVKKEDAGLEVDRRPTIVDSPRLIGSGRKSLTGRPSLIFVEQDNDPAAEALPLEAIANPDATQIFSGQDSLVFVEEDQLPEEEEEPAKVVVVPTIEVFDSPKRSGAMGSPSRRLSGTPRMSFVEEDVVVGGKPLPESNLATLLLNKQDGKRRSSGGSRRTSLNSFREEDQPPSDVREKVLFYYNLVDKELKRLQELCDLYKDDAEDETIDENSKGLIIAAQGQTNILINKKLSKFKELVGHYERSWADQKVRTDDLDGFWLMVSLDLENLDRRFEELRVLKDNNWQEVVEQPKVKKIAGGGGIKKRDKKPMKTKASGLADLIKKAREEAKRKKMMEVALTETVTVVTPVKRSVRIATTPRRSSLARNSICTGCTPTAVPSGGKKSRKTIFNDHTLRRQEIVKSILKTPSEKRRAKSVLFLDSGLDTPEFRRSNGGRKIVHTPKPKITFNEELEVEEVETISLTTPYKLDEEIRKRRRSSLFVPVPPAEEEKEETQGCCSGSSRRKTLRFDAEEPQDEAQDQITSPVAFDQAKKEKSKRTTRGKSRGKVSFL</sequence>
<feature type="compositionally biased region" description="Acidic residues" evidence="3">
    <location>
        <begin position="48"/>
        <end position="57"/>
    </location>
</feature>
<evidence type="ECO:0000256" key="3">
    <source>
        <dbReference type="SAM" id="MobiDB-lite"/>
    </source>
</evidence>
<reference evidence="4" key="1">
    <citation type="submission" date="2017-01" db="EMBL/GenBank/DDBJ databases">
        <title>A deep insight into the sialotranscriptome of adult male and female Cluex tarsalis mosquitoes.</title>
        <authorList>
            <person name="Ribeiro J.M."/>
            <person name="Moreira F."/>
            <person name="Bernard K.A."/>
            <person name="Calvo E."/>
        </authorList>
    </citation>
    <scope>NUCLEOTIDE SEQUENCE</scope>
    <source>
        <strain evidence="4">Kern County</strain>
        <tissue evidence="4">Salivary glands</tissue>
    </source>
</reference>
<dbReference type="AlphaFoldDB" id="A0A1Q3EZK9"/>
<dbReference type="EMBL" id="GFDL01014305">
    <property type="protein sequence ID" value="JAV20740.1"/>
    <property type="molecule type" value="Transcribed_RNA"/>
</dbReference>
<accession>A0A1Q3EZK9</accession>
<evidence type="ECO:0000256" key="2">
    <source>
        <dbReference type="SAM" id="Coils"/>
    </source>
</evidence>
<keyword evidence="4" id="KW-0418">Kinase</keyword>
<dbReference type="GO" id="GO:0016301">
    <property type="term" value="F:kinase activity"/>
    <property type="evidence" value="ECO:0007669"/>
    <property type="project" value="UniProtKB-KW"/>
</dbReference>
<keyword evidence="4" id="KW-0808">Transferase</keyword>
<feature type="compositionally biased region" description="Acidic residues" evidence="3">
    <location>
        <begin position="353"/>
        <end position="362"/>
    </location>
</feature>